<feature type="domain" description="C2H2-type" evidence="3">
    <location>
        <begin position="221"/>
        <end position="249"/>
    </location>
</feature>
<dbReference type="SUPFAM" id="SSF57667">
    <property type="entry name" value="beta-beta-alpha zinc fingers"/>
    <property type="match status" value="1"/>
</dbReference>
<protein>
    <recommendedName>
        <fullName evidence="3">C2H2-type domain-containing protein</fullName>
    </recommendedName>
</protein>
<dbReference type="Proteomes" id="UP000008063">
    <property type="component" value="Unassembled WGS sequence"/>
</dbReference>
<dbReference type="Gene3D" id="3.30.160.60">
    <property type="entry name" value="Classic Zinc Finger"/>
    <property type="match status" value="1"/>
</dbReference>
<feature type="domain" description="C2H2-type" evidence="3">
    <location>
        <begin position="251"/>
        <end position="278"/>
    </location>
</feature>
<dbReference type="STRING" id="936435.F8PWL1"/>
<dbReference type="PROSITE" id="PS00028">
    <property type="entry name" value="ZINC_FINGER_C2H2_1"/>
    <property type="match status" value="1"/>
</dbReference>
<dbReference type="GO" id="GO:0008270">
    <property type="term" value="F:zinc ion binding"/>
    <property type="evidence" value="ECO:0007669"/>
    <property type="project" value="UniProtKB-KW"/>
</dbReference>
<keyword evidence="1" id="KW-0862">Zinc</keyword>
<dbReference type="PROSITE" id="PS50157">
    <property type="entry name" value="ZINC_FINGER_C2H2_2"/>
    <property type="match status" value="2"/>
</dbReference>
<reference evidence="5" key="1">
    <citation type="journal article" date="2011" name="Science">
        <title>The plant cell wall-decomposing machinery underlies the functional diversity of forest fungi.</title>
        <authorList>
            <person name="Eastwood D.C."/>
            <person name="Floudas D."/>
            <person name="Binder M."/>
            <person name="Majcherczyk A."/>
            <person name="Schneider P."/>
            <person name="Aerts A."/>
            <person name="Asiegbu F.O."/>
            <person name="Baker S.E."/>
            <person name="Barry K."/>
            <person name="Bendiksby M."/>
            <person name="Blumentritt M."/>
            <person name="Coutinho P.M."/>
            <person name="Cullen D."/>
            <person name="de Vries R.P."/>
            <person name="Gathman A."/>
            <person name="Goodell B."/>
            <person name="Henrissat B."/>
            <person name="Ihrmark K."/>
            <person name="Kauserud H."/>
            <person name="Kohler A."/>
            <person name="LaButti K."/>
            <person name="Lapidus A."/>
            <person name="Lavin J.L."/>
            <person name="Lee Y.-H."/>
            <person name="Lindquist E."/>
            <person name="Lilly W."/>
            <person name="Lucas S."/>
            <person name="Morin E."/>
            <person name="Murat C."/>
            <person name="Oguiza J.A."/>
            <person name="Park J."/>
            <person name="Pisabarro A.G."/>
            <person name="Riley R."/>
            <person name="Rosling A."/>
            <person name="Salamov A."/>
            <person name="Schmidt O."/>
            <person name="Schmutz J."/>
            <person name="Skrede I."/>
            <person name="Stenlid J."/>
            <person name="Wiebenga A."/>
            <person name="Xie X."/>
            <person name="Kuees U."/>
            <person name="Hibbett D.S."/>
            <person name="Hoffmeister D."/>
            <person name="Hoegberg N."/>
            <person name="Martin F."/>
            <person name="Grigoriev I.V."/>
            <person name="Watkinson S.C."/>
        </authorList>
    </citation>
    <scope>NUCLEOTIDE SEQUENCE [LARGE SCALE GENOMIC DNA]</scope>
    <source>
        <strain evidence="5">strain S7.3</strain>
    </source>
</reference>
<feature type="region of interest" description="Disordered" evidence="2">
    <location>
        <begin position="94"/>
        <end position="223"/>
    </location>
</feature>
<dbReference type="InterPro" id="IPR036236">
    <property type="entry name" value="Znf_C2H2_sf"/>
</dbReference>
<feature type="region of interest" description="Disordered" evidence="2">
    <location>
        <begin position="1"/>
        <end position="71"/>
    </location>
</feature>
<feature type="compositionally biased region" description="Low complexity" evidence="2">
    <location>
        <begin position="120"/>
        <end position="132"/>
    </location>
</feature>
<dbReference type="EMBL" id="GL945479">
    <property type="protein sequence ID" value="EGO00335.1"/>
    <property type="molecule type" value="Genomic_DNA"/>
</dbReference>
<feature type="compositionally biased region" description="Polar residues" evidence="2">
    <location>
        <begin position="133"/>
        <end position="151"/>
    </location>
</feature>
<dbReference type="InParanoid" id="F8PWL1"/>
<dbReference type="AlphaFoldDB" id="F8PWL1"/>
<dbReference type="InterPro" id="IPR013087">
    <property type="entry name" value="Znf_C2H2_type"/>
</dbReference>
<feature type="compositionally biased region" description="Low complexity" evidence="2">
    <location>
        <begin position="52"/>
        <end position="69"/>
    </location>
</feature>
<feature type="compositionally biased region" description="Low complexity" evidence="2">
    <location>
        <begin position="209"/>
        <end position="218"/>
    </location>
</feature>
<proteinExistence type="predicted"/>
<keyword evidence="1" id="KW-0863">Zinc-finger</keyword>
<feature type="compositionally biased region" description="Low complexity" evidence="2">
    <location>
        <begin position="1"/>
        <end position="45"/>
    </location>
</feature>
<dbReference type="OMA" id="RHCAREF"/>
<organism evidence="5">
    <name type="scientific">Serpula lacrymans var. lacrymans (strain S7.3)</name>
    <name type="common">Dry rot fungus</name>
    <dbReference type="NCBI Taxonomy" id="936435"/>
    <lineage>
        <taxon>Eukaryota</taxon>
        <taxon>Fungi</taxon>
        <taxon>Dikarya</taxon>
        <taxon>Basidiomycota</taxon>
        <taxon>Agaricomycotina</taxon>
        <taxon>Agaricomycetes</taxon>
        <taxon>Agaricomycetidae</taxon>
        <taxon>Boletales</taxon>
        <taxon>Coniophorineae</taxon>
        <taxon>Serpulaceae</taxon>
        <taxon>Serpula</taxon>
    </lineage>
</organism>
<evidence type="ECO:0000256" key="2">
    <source>
        <dbReference type="SAM" id="MobiDB-lite"/>
    </source>
</evidence>
<keyword evidence="1" id="KW-0479">Metal-binding</keyword>
<evidence type="ECO:0000259" key="3">
    <source>
        <dbReference type="PROSITE" id="PS50157"/>
    </source>
</evidence>
<dbReference type="OrthoDB" id="8922241at2759"/>
<evidence type="ECO:0000313" key="4">
    <source>
        <dbReference type="EMBL" id="EGO00335.1"/>
    </source>
</evidence>
<sequence length="284" mass="31047">MHPSASNSQRQQPHLQQSSQPSRQSHSQHSGYPQQQSQAAYPQSARQHPQEAPAYYAHAPTPTGAYPGTQANEMLRPLPFANYAQHGASLTGNTHGGYFAPSEGAHGETTTTGYPQPFYPSHSNSSHHPNSSQIQASTHSIHPPVQSSQFIPTPSQTYQETSSTTTRRARTGTEPYPPPAHLHHPQAGHPGPTSYHSQANTGRPVHSPSSSAGSAAGGERFPCSQCDRTFTRLHDKKRHFDTIHAANPPTHRCRHCAREFSRTDSLKRHIDNGCDVMPSITESR</sequence>
<feature type="compositionally biased region" description="Low complexity" evidence="2">
    <location>
        <begin position="152"/>
        <end position="166"/>
    </location>
</feature>
<accession>F8PWL1</accession>
<keyword evidence="5" id="KW-1185">Reference proteome</keyword>
<name>F8PWL1_SERL3</name>
<evidence type="ECO:0000256" key="1">
    <source>
        <dbReference type="PROSITE-ProRule" id="PRU00042"/>
    </source>
</evidence>
<dbReference type="SMART" id="SM00355">
    <property type="entry name" value="ZnF_C2H2"/>
    <property type="match status" value="2"/>
</dbReference>
<dbReference type="HOGENOM" id="CLU_091739_0_0_1"/>
<gene>
    <name evidence="4" type="ORF">SERLA73DRAFT_180879</name>
</gene>
<evidence type="ECO:0000313" key="5">
    <source>
        <dbReference type="Proteomes" id="UP000008063"/>
    </source>
</evidence>